<dbReference type="InterPro" id="IPR016162">
    <property type="entry name" value="Ald_DH_N"/>
</dbReference>
<dbReference type="FunFam" id="3.40.605.10:FF:000004">
    <property type="entry name" value="Aldehyde dehydrogenase"/>
    <property type="match status" value="1"/>
</dbReference>
<evidence type="ECO:0000256" key="5">
    <source>
        <dbReference type="PIRSR" id="PIRSR036492-1"/>
    </source>
</evidence>
<dbReference type="GO" id="GO:0006081">
    <property type="term" value="P:aldehyde metabolic process"/>
    <property type="evidence" value="ECO:0007669"/>
    <property type="project" value="InterPro"/>
</dbReference>
<dbReference type="PROSITE" id="PS00687">
    <property type="entry name" value="ALDEHYDE_DEHYDR_GLU"/>
    <property type="match status" value="1"/>
</dbReference>
<dbReference type="GO" id="GO:0005737">
    <property type="term" value="C:cytoplasm"/>
    <property type="evidence" value="ECO:0007669"/>
    <property type="project" value="TreeGrafter"/>
</dbReference>
<keyword evidence="12" id="KW-1185">Reference proteome</keyword>
<protein>
    <recommendedName>
        <fullName evidence="4">Aldehyde dehydrogenase</fullName>
    </recommendedName>
</protein>
<organism evidence="11 12">
    <name type="scientific">Pythium insidiosum</name>
    <name type="common">Pythiosis disease agent</name>
    <dbReference type="NCBI Taxonomy" id="114742"/>
    <lineage>
        <taxon>Eukaryota</taxon>
        <taxon>Sar</taxon>
        <taxon>Stramenopiles</taxon>
        <taxon>Oomycota</taxon>
        <taxon>Peronosporomycetes</taxon>
        <taxon>Pythiales</taxon>
        <taxon>Pythiaceae</taxon>
        <taxon>Pythium</taxon>
    </lineage>
</organism>
<sequence>MSASTAPDLRLSLLDPPHPDPDDAMYGSMLTSELPDVRRLDIAADVSALRATFRSGATRALAARRELLLQLQRLMRDGEAQMKEAMWKDLHKHPTEAFITEIALIYQEIQDHLDHLGDWSKPELVLTNLANLPGLSYVHREPLGVVCIIGTWNYPVNLLFMPLVAALAAGNCVVLRLPGDDTTRHLNNVFIRLLDKYMDKRVVRYVYGGVEQTQLMLRERFDLIFATGGCFLGKIVARAAAEHLTPTVLELGGKSPAIIDGSADLTLAARRVAWGAYTNAGQTCVRPDYLLVDASVGDQFVQLLEKQVTEFYGADAKKSDGFGRIVNDRAFQRLHKLLQADKARVTFGGDADEKERFIAPTMFNFKGDLAAFESSAVMSDELFGPLLPIFYYPAGQLQWAIDFIQAREKPLALYVYSTTAANKQKVISETSSGSLVVNDCMVQLANAHLPFGGVGNSGMGAYHGRHGFEAFSHRKSVLYKYSFLDLPQRYMPYTAASERIIRLLLYPFSRRHFLALKLLVFAAVMAAIGVGIKRALQ</sequence>
<evidence type="ECO:0000256" key="8">
    <source>
        <dbReference type="SAM" id="MobiDB-lite"/>
    </source>
</evidence>
<dbReference type="GO" id="GO:0004029">
    <property type="term" value="F:aldehyde dehydrogenase (NAD+) activity"/>
    <property type="evidence" value="ECO:0007669"/>
    <property type="project" value="TreeGrafter"/>
</dbReference>
<evidence type="ECO:0000313" key="12">
    <source>
        <dbReference type="Proteomes" id="UP001209570"/>
    </source>
</evidence>
<evidence type="ECO:0000313" key="11">
    <source>
        <dbReference type="EMBL" id="KAJ0393630.1"/>
    </source>
</evidence>
<evidence type="ECO:0000256" key="2">
    <source>
        <dbReference type="ARBA" id="ARBA00023002"/>
    </source>
</evidence>
<gene>
    <name evidence="11" type="ORF">P43SY_004260</name>
</gene>
<evidence type="ECO:0000256" key="7">
    <source>
        <dbReference type="RuleBase" id="RU003345"/>
    </source>
</evidence>
<dbReference type="PANTHER" id="PTHR43570">
    <property type="entry name" value="ALDEHYDE DEHYDROGENASE"/>
    <property type="match status" value="1"/>
</dbReference>
<dbReference type="EMBL" id="JAKCXM010000477">
    <property type="protein sequence ID" value="KAJ0393630.1"/>
    <property type="molecule type" value="Genomic_DNA"/>
</dbReference>
<evidence type="ECO:0000259" key="10">
    <source>
        <dbReference type="Pfam" id="PF00171"/>
    </source>
</evidence>
<name>A0AAD5LV90_PYTIN</name>
<evidence type="ECO:0000256" key="1">
    <source>
        <dbReference type="ARBA" id="ARBA00009986"/>
    </source>
</evidence>
<keyword evidence="9" id="KW-1133">Transmembrane helix</keyword>
<dbReference type="Gene3D" id="3.40.605.10">
    <property type="entry name" value="Aldehyde Dehydrogenase, Chain A, domain 1"/>
    <property type="match status" value="1"/>
</dbReference>
<dbReference type="FunFam" id="3.40.309.10:FF:000003">
    <property type="entry name" value="Aldehyde dehydrogenase"/>
    <property type="match status" value="1"/>
</dbReference>
<dbReference type="InterPro" id="IPR016163">
    <property type="entry name" value="Ald_DH_C"/>
</dbReference>
<dbReference type="PIRSF" id="PIRSF036492">
    <property type="entry name" value="ALDH"/>
    <property type="match status" value="1"/>
</dbReference>
<keyword evidence="9" id="KW-0472">Membrane</keyword>
<keyword evidence="9" id="KW-0812">Transmembrane</keyword>
<dbReference type="SUPFAM" id="SSF53720">
    <property type="entry name" value="ALDH-like"/>
    <property type="match status" value="1"/>
</dbReference>
<feature type="region of interest" description="Disordered" evidence="8">
    <location>
        <begin position="1"/>
        <end position="23"/>
    </location>
</feature>
<evidence type="ECO:0000256" key="9">
    <source>
        <dbReference type="SAM" id="Phobius"/>
    </source>
</evidence>
<dbReference type="Pfam" id="PF00171">
    <property type="entry name" value="Aldedh"/>
    <property type="match status" value="1"/>
</dbReference>
<comment type="caution">
    <text evidence="11">The sequence shown here is derived from an EMBL/GenBank/DDBJ whole genome shotgun (WGS) entry which is preliminary data.</text>
</comment>
<keyword evidence="2 4" id="KW-0560">Oxidoreductase</keyword>
<reference evidence="11" key="1">
    <citation type="submission" date="2021-12" db="EMBL/GenBank/DDBJ databases">
        <title>Prjna785345.</title>
        <authorList>
            <person name="Rujirawat T."/>
            <person name="Krajaejun T."/>
        </authorList>
    </citation>
    <scope>NUCLEOTIDE SEQUENCE</scope>
    <source>
        <strain evidence="11">Pi057C3</strain>
    </source>
</reference>
<dbReference type="InterPro" id="IPR016161">
    <property type="entry name" value="Ald_DH/histidinol_DH"/>
</dbReference>
<dbReference type="InterPro" id="IPR029510">
    <property type="entry name" value="Ald_DH_CS_GLU"/>
</dbReference>
<feature type="active site" evidence="5 6">
    <location>
        <position position="250"/>
    </location>
</feature>
<dbReference type="PANTHER" id="PTHR43570:SF16">
    <property type="entry name" value="ALDEHYDE DEHYDROGENASE TYPE III, ISOFORM Q"/>
    <property type="match status" value="1"/>
</dbReference>
<dbReference type="CDD" id="cd07087">
    <property type="entry name" value="ALDH_F3-13-14_CALDH-like"/>
    <property type="match status" value="1"/>
</dbReference>
<comment type="similarity">
    <text evidence="1 4 7">Belongs to the aldehyde dehydrogenase family.</text>
</comment>
<feature type="domain" description="Aldehyde dehydrogenase" evidence="10">
    <location>
        <begin position="33"/>
        <end position="477"/>
    </location>
</feature>
<feature type="transmembrane region" description="Helical" evidence="9">
    <location>
        <begin position="513"/>
        <end position="532"/>
    </location>
</feature>
<dbReference type="InterPro" id="IPR015590">
    <property type="entry name" value="Aldehyde_DH_dom"/>
</dbReference>
<evidence type="ECO:0000256" key="3">
    <source>
        <dbReference type="ARBA" id="ARBA00023027"/>
    </source>
</evidence>
<proteinExistence type="inferred from homology"/>
<dbReference type="Gene3D" id="3.40.309.10">
    <property type="entry name" value="Aldehyde Dehydrogenase, Chain A, domain 2"/>
    <property type="match status" value="1"/>
</dbReference>
<dbReference type="Proteomes" id="UP001209570">
    <property type="component" value="Unassembled WGS sequence"/>
</dbReference>
<evidence type="ECO:0000256" key="6">
    <source>
        <dbReference type="PROSITE-ProRule" id="PRU10007"/>
    </source>
</evidence>
<accession>A0AAD5LV90</accession>
<dbReference type="InterPro" id="IPR012394">
    <property type="entry name" value="Aldehyde_DH_NAD(P)"/>
</dbReference>
<dbReference type="AlphaFoldDB" id="A0AAD5LV90"/>
<keyword evidence="3" id="KW-0520">NAD</keyword>
<evidence type="ECO:0000256" key="4">
    <source>
        <dbReference type="PIRNR" id="PIRNR036492"/>
    </source>
</evidence>
<feature type="active site" evidence="5">
    <location>
        <position position="284"/>
    </location>
</feature>